<sequence length="254" mass="29188">MKEAVRTSILCRQWRYKWVNLSKLVFDVVSNRALWTRPNTRGVEYSVYHVLLSHCGNIHTFKLCNTSLEKYSDLQTWIHYLARNGIRELTLEYGCTANNNANLYKLPACMWSCEHLTHLQLRQYGLPEPLCAYKGFRNLVSLQLHGKPNDIQLLENLIGNCPVLQRLVLKVKGLQNLVCFSILAPMLKHLVLQGKLGAIILINCPVLVEIAFIMTSDEFTSVKYQDQGTIYHLVHNLSQLSSLKRLKISGFFLK</sequence>
<proteinExistence type="predicted"/>
<dbReference type="EMBL" id="CM047739">
    <property type="protein sequence ID" value="KAJ0042444.1"/>
    <property type="molecule type" value="Genomic_DNA"/>
</dbReference>
<comment type="caution">
    <text evidence="1">The sequence shown here is derived from an EMBL/GenBank/DDBJ whole genome shotgun (WGS) entry which is preliminary data.</text>
</comment>
<protein>
    <submittedName>
        <fullName evidence="1">Uncharacterized protein</fullName>
    </submittedName>
</protein>
<organism evidence="1 2">
    <name type="scientific">Pistacia integerrima</name>
    <dbReference type="NCBI Taxonomy" id="434235"/>
    <lineage>
        <taxon>Eukaryota</taxon>
        <taxon>Viridiplantae</taxon>
        <taxon>Streptophyta</taxon>
        <taxon>Embryophyta</taxon>
        <taxon>Tracheophyta</taxon>
        <taxon>Spermatophyta</taxon>
        <taxon>Magnoliopsida</taxon>
        <taxon>eudicotyledons</taxon>
        <taxon>Gunneridae</taxon>
        <taxon>Pentapetalae</taxon>
        <taxon>rosids</taxon>
        <taxon>malvids</taxon>
        <taxon>Sapindales</taxon>
        <taxon>Anacardiaceae</taxon>
        <taxon>Pistacia</taxon>
    </lineage>
</organism>
<keyword evidence="2" id="KW-1185">Reference proteome</keyword>
<gene>
    <name evidence="1" type="ORF">Pint_18880</name>
</gene>
<name>A0ACC0YUR8_9ROSI</name>
<evidence type="ECO:0000313" key="2">
    <source>
        <dbReference type="Proteomes" id="UP001163603"/>
    </source>
</evidence>
<reference evidence="2" key="1">
    <citation type="journal article" date="2023" name="G3 (Bethesda)">
        <title>Genome assembly and association tests identify interacting loci associated with vigor, precocity, and sex in interspecific pistachio rootstocks.</title>
        <authorList>
            <person name="Palmer W."/>
            <person name="Jacygrad E."/>
            <person name="Sagayaradj S."/>
            <person name="Cavanaugh K."/>
            <person name="Han R."/>
            <person name="Bertier L."/>
            <person name="Beede B."/>
            <person name="Kafkas S."/>
            <person name="Golino D."/>
            <person name="Preece J."/>
            <person name="Michelmore R."/>
        </authorList>
    </citation>
    <scope>NUCLEOTIDE SEQUENCE [LARGE SCALE GENOMIC DNA]</scope>
</reference>
<dbReference type="Proteomes" id="UP001163603">
    <property type="component" value="Chromosome 4"/>
</dbReference>
<accession>A0ACC0YUR8</accession>
<evidence type="ECO:0000313" key="1">
    <source>
        <dbReference type="EMBL" id="KAJ0042444.1"/>
    </source>
</evidence>